<dbReference type="EMBL" id="JAOWKZ010000004">
    <property type="protein sequence ID" value="MCV2874009.1"/>
    <property type="molecule type" value="Genomic_DNA"/>
</dbReference>
<dbReference type="InterPro" id="IPR013216">
    <property type="entry name" value="Methyltransf_11"/>
</dbReference>
<feature type="domain" description="Methyltransferase type 11" evidence="1">
    <location>
        <begin position="61"/>
        <end position="153"/>
    </location>
</feature>
<dbReference type="PANTHER" id="PTHR42912">
    <property type="entry name" value="METHYLTRANSFERASE"/>
    <property type="match status" value="1"/>
</dbReference>
<dbReference type="CDD" id="cd02440">
    <property type="entry name" value="AdoMet_MTases"/>
    <property type="match status" value="1"/>
</dbReference>
<sequence length="209" mass="21973">MTEDKHDLDGAYALKTPGDSERYYRDWATKYDADFAEAMEYRSPSVIAAAYAAMGGTGPVLDVGAGTGLVGEALARVGIGPIDGIDISAEMLAVAAQKGAYRDTVKADLTQPLPLPDDAYAGCISAGTFTTGHVGPDAFAELMRITRPGGCFAVTVHSAFYEAAGFAALFQRLGGKIADFRTEPFRIYGDGAAGDHGDDTGWIVSFRKA</sequence>
<evidence type="ECO:0000259" key="1">
    <source>
        <dbReference type="Pfam" id="PF08241"/>
    </source>
</evidence>
<dbReference type="InterPro" id="IPR029063">
    <property type="entry name" value="SAM-dependent_MTases_sf"/>
</dbReference>
<proteinExistence type="predicted"/>
<keyword evidence="2" id="KW-0808">Transferase</keyword>
<dbReference type="SUPFAM" id="SSF53335">
    <property type="entry name" value="S-adenosyl-L-methionine-dependent methyltransferases"/>
    <property type="match status" value="1"/>
</dbReference>
<name>A0ABT2ZS86_9RHOB</name>
<dbReference type="InterPro" id="IPR050508">
    <property type="entry name" value="Methyltransf_Superfamily"/>
</dbReference>
<gene>
    <name evidence="2" type="ORF">OEZ71_17065</name>
</gene>
<dbReference type="Pfam" id="PF08241">
    <property type="entry name" value="Methyltransf_11"/>
    <property type="match status" value="1"/>
</dbReference>
<keyword evidence="2" id="KW-0489">Methyltransferase</keyword>
<dbReference type="GO" id="GO:0008168">
    <property type="term" value="F:methyltransferase activity"/>
    <property type="evidence" value="ECO:0007669"/>
    <property type="project" value="UniProtKB-KW"/>
</dbReference>
<organism evidence="2 3">
    <name type="scientific">Albidovulum litorale</name>
    <dbReference type="NCBI Taxonomy" id="2984134"/>
    <lineage>
        <taxon>Bacteria</taxon>
        <taxon>Pseudomonadati</taxon>
        <taxon>Pseudomonadota</taxon>
        <taxon>Alphaproteobacteria</taxon>
        <taxon>Rhodobacterales</taxon>
        <taxon>Paracoccaceae</taxon>
        <taxon>Albidovulum</taxon>
    </lineage>
</organism>
<evidence type="ECO:0000313" key="2">
    <source>
        <dbReference type="EMBL" id="MCV2874009.1"/>
    </source>
</evidence>
<keyword evidence="3" id="KW-1185">Reference proteome</keyword>
<reference evidence="2 3" key="1">
    <citation type="submission" date="2022-10" db="EMBL/GenBank/DDBJ databases">
        <title>Defluviimonas sp. nov., isolated from ocean surface sediments.</title>
        <authorList>
            <person name="He W."/>
            <person name="Wang L."/>
            <person name="Zhang D.-F."/>
        </authorList>
    </citation>
    <scope>NUCLEOTIDE SEQUENCE [LARGE SCALE GENOMIC DNA]</scope>
    <source>
        <strain evidence="2 3">WL0050</strain>
    </source>
</reference>
<dbReference type="GO" id="GO:0032259">
    <property type="term" value="P:methylation"/>
    <property type="evidence" value="ECO:0007669"/>
    <property type="project" value="UniProtKB-KW"/>
</dbReference>
<evidence type="ECO:0000313" key="3">
    <source>
        <dbReference type="Proteomes" id="UP001652564"/>
    </source>
</evidence>
<comment type="caution">
    <text evidence="2">The sequence shown here is derived from an EMBL/GenBank/DDBJ whole genome shotgun (WGS) entry which is preliminary data.</text>
</comment>
<protein>
    <submittedName>
        <fullName evidence="2">Class I SAM-dependent methyltransferase</fullName>
    </submittedName>
</protein>
<accession>A0ABT2ZS86</accession>
<dbReference type="Proteomes" id="UP001652564">
    <property type="component" value="Unassembled WGS sequence"/>
</dbReference>
<dbReference type="PANTHER" id="PTHR42912:SF80">
    <property type="entry name" value="METHYLTRANSFERASE DOMAIN-CONTAINING PROTEIN"/>
    <property type="match status" value="1"/>
</dbReference>
<dbReference type="Gene3D" id="3.40.50.150">
    <property type="entry name" value="Vaccinia Virus protein VP39"/>
    <property type="match status" value="1"/>
</dbReference>